<protein>
    <recommendedName>
        <fullName evidence="3">Flagellar FliJ protein</fullName>
    </recommendedName>
</protein>
<keyword evidence="2" id="KW-1185">Reference proteome</keyword>
<comment type="caution">
    <text evidence="1">The sequence shown here is derived from an EMBL/GenBank/DDBJ whole genome shotgun (WGS) entry which is preliminary data.</text>
</comment>
<organism evidence="1 2">
    <name type="scientific">Durusdinium trenchii</name>
    <dbReference type="NCBI Taxonomy" id="1381693"/>
    <lineage>
        <taxon>Eukaryota</taxon>
        <taxon>Sar</taxon>
        <taxon>Alveolata</taxon>
        <taxon>Dinophyceae</taxon>
        <taxon>Suessiales</taxon>
        <taxon>Symbiodiniaceae</taxon>
        <taxon>Durusdinium</taxon>
    </lineage>
</organism>
<accession>A0ABP0H995</accession>
<name>A0ABP0H995_9DINO</name>
<evidence type="ECO:0000313" key="1">
    <source>
        <dbReference type="EMBL" id="CAK8986791.1"/>
    </source>
</evidence>
<proteinExistence type="predicted"/>
<evidence type="ECO:0008006" key="3">
    <source>
        <dbReference type="Google" id="ProtNLM"/>
    </source>
</evidence>
<gene>
    <name evidence="1" type="ORF">SCF082_LOCUS700</name>
</gene>
<dbReference type="EMBL" id="CAXAMM010000270">
    <property type="protein sequence ID" value="CAK8986791.1"/>
    <property type="molecule type" value="Genomic_DNA"/>
</dbReference>
<evidence type="ECO:0000313" key="2">
    <source>
        <dbReference type="Proteomes" id="UP001642464"/>
    </source>
</evidence>
<dbReference type="Proteomes" id="UP001642464">
    <property type="component" value="Unassembled WGS sequence"/>
</dbReference>
<reference evidence="1 2" key="1">
    <citation type="submission" date="2024-02" db="EMBL/GenBank/DDBJ databases">
        <authorList>
            <person name="Chen Y."/>
            <person name="Shah S."/>
            <person name="Dougan E. K."/>
            <person name="Thang M."/>
            <person name="Chan C."/>
        </authorList>
    </citation>
    <scope>NUCLEOTIDE SEQUENCE [LARGE SCALE GENOMIC DNA]</scope>
</reference>
<sequence length="158" mass="18514">METGQRDQGLKAQLDVEKTYNQIVAKREAKLSRDALLERQATQLTKYFIRARQRELKDTVEKQAEQSRKHYERNLQKTKDAGEAAAAVAQMVQEEKIIISAHMAEKGRERMAQELRVKSERQEREKWQQARILYERFQAEERSKALTRPSGEDLTPLD</sequence>